<dbReference type="GO" id="GO:0005794">
    <property type="term" value="C:Golgi apparatus"/>
    <property type="evidence" value="ECO:0007669"/>
    <property type="project" value="TreeGrafter"/>
</dbReference>
<dbReference type="PANTHER" id="PTHR10292">
    <property type="entry name" value="CLATHRIN HEAVY CHAIN RELATED"/>
    <property type="match status" value="1"/>
</dbReference>
<dbReference type="InterPro" id="IPR016024">
    <property type="entry name" value="ARM-type_fold"/>
</dbReference>
<dbReference type="GO" id="GO:0032051">
    <property type="term" value="F:clathrin light chain binding"/>
    <property type="evidence" value="ECO:0007669"/>
    <property type="project" value="TreeGrafter"/>
</dbReference>
<dbReference type="GO" id="GO:0006898">
    <property type="term" value="P:receptor-mediated endocytosis"/>
    <property type="evidence" value="ECO:0007669"/>
    <property type="project" value="TreeGrafter"/>
</dbReference>
<dbReference type="GO" id="GO:0005886">
    <property type="term" value="C:plasma membrane"/>
    <property type="evidence" value="ECO:0007669"/>
    <property type="project" value="TreeGrafter"/>
</dbReference>
<dbReference type="GO" id="GO:0009506">
    <property type="term" value="C:plasmodesma"/>
    <property type="evidence" value="ECO:0007669"/>
    <property type="project" value="TreeGrafter"/>
</dbReference>
<comment type="caution">
    <text evidence="3">The sequence shown here is derived from an EMBL/GenBank/DDBJ whole genome shotgun (WGS) entry which is preliminary data.</text>
</comment>
<dbReference type="PROSITE" id="PS50236">
    <property type="entry name" value="CHCR"/>
    <property type="match status" value="2"/>
</dbReference>
<dbReference type="InterPro" id="IPR055358">
    <property type="entry name" value="CHCR"/>
</dbReference>
<dbReference type="InterPro" id="IPR011990">
    <property type="entry name" value="TPR-like_helical_dom_sf"/>
</dbReference>
<dbReference type="Gene3D" id="1.25.40.730">
    <property type="match status" value="1"/>
</dbReference>
<accession>A0A811RH08</accession>
<sequence length="523" mass="59503">MAMAGFQQARIASGFLASLVPRHSQPTSGDQDDEPRARRCAIFTATGPQSFIRTDDAAHFLDYVIRAAEEANVYNDLVKYLLMLRQKAREPKVDGELIFAYAKIDRLSDIEEFILMPNVANLQNVGDRLYDEELYEAAKIIYAFISNWAKLAVTLLKLKQFQGAVDAARKSNSAKTWKEVDDLEEVSEHYQNRGCFSELIALMESGLGLEHAWDHMQFKDVCVKVANVELYYKAVHFYLQEHPDIINDMLNVLALRLDHTRVVDIMRKAGQLHLVKPYMVAVQSNNVSAVNEDLNELYVEEEDYERLRESVDMHDNFDQIGLAQKLEKHELLEMRRIVAYIYKKAGRWKQSIALSKKDNMYKDCMETCSQSGDRELSEDLLVYFIEQGKKECFASCLFICYDLIRPDVALELAWMNNVLDFAFPYLLQFIREYTSKVDDLVKDKIESLKEERAKEKEEKDLVAQQNMYAQLLPLALLAPPMPGMGGPPPPMGGMGMPPMGGMGMPPMGPGPMPAFGMPPIGSY</sequence>
<dbReference type="SMART" id="SM00299">
    <property type="entry name" value="CLH"/>
    <property type="match status" value="2"/>
</dbReference>
<keyword evidence="4" id="KW-1185">Reference proteome</keyword>
<evidence type="ECO:0000256" key="2">
    <source>
        <dbReference type="SAM" id="Coils"/>
    </source>
</evidence>
<dbReference type="Pfam" id="PF00637">
    <property type="entry name" value="Clathrin"/>
    <property type="match status" value="2"/>
</dbReference>
<feature type="repeat" description="CHCR" evidence="1">
    <location>
        <begin position="250"/>
        <end position="393"/>
    </location>
</feature>
<dbReference type="Gene3D" id="1.25.40.10">
    <property type="entry name" value="Tetratricopeptide repeat domain"/>
    <property type="match status" value="2"/>
</dbReference>
<reference evidence="3" key="1">
    <citation type="submission" date="2020-10" db="EMBL/GenBank/DDBJ databases">
        <authorList>
            <person name="Han B."/>
            <person name="Lu T."/>
            <person name="Zhao Q."/>
            <person name="Huang X."/>
            <person name="Zhao Y."/>
        </authorList>
    </citation>
    <scope>NUCLEOTIDE SEQUENCE</scope>
</reference>
<dbReference type="GO" id="GO:0006886">
    <property type="term" value="P:intracellular protein transport"/>
    <property type="evidence" value="ECO:0007669"/>
    <property type="project" value="UniProtKB-UniRule"/>
</dbReference>
<organism evidence="3 4">
    <name type="scientific">Miscanthus lutarioriparius</name>
    <dbReference type="NCBI Taxonomy" id="422564"/>
    <lineage>
        <taxon>Eukaryota</taxon>
        <taxon>Viridiplantae</taxon>
        <taxon>Streptophyta</taxon>
        <taxon>Embryophyta</taxon>
        <taxon>Tracheophyta</taxon>
        <taxon>Spermatophyta</taxon>
        <taxon>Magnoliopsida</taxon>
        <taxon>Liliopsida</taxon>
        <taxon>Poales</taxon>
        <taxon>Poaceae</taxon>
        <taxon>PACMAD clade</taxon>
        <taxon>Panicoideae</taxon>
        <taxon>Andropogonodae</taxon>
        <taxon>Andropogoneae</taxon>
        <taxon>Saccharinae</taxon>
        <taxon>Miscanthus</taxon>
    </lineage>
</organism>
<dbReference type="EMBL" id="CAJGYO010000014">
    <property type="protein sequence ID" value="CAD6269165.1"/>
    <property type="molecule type" value="Genomic_DNA"/>
</dbReference>
<evidence type="ECO:0000313" key="4">
    <source>
        <dbReference type="Proteomes" id="UP000604825"/>
    </source>
</evidence>
<dbReference type="InterPro" id="IPR000547">
    <property type="entry name" value="Clathrin_H-chain/VPS_repeat"/>
</dbReference>
<dbReference type="GO" id="GO:0009507">
    <property type="term" value="C:chloroplast"/>
    <property type="evidence" value="ECO:0007669"/>
    <property type="project" value="TreeGrafter"/>
</dbReference>
<feature type="coiled-coil region" evidence="2">
    <location>
        <begin position="438"/>
        <end position="465"/>
    </location>
</feature>
<protein>
    <recommendedName>
        <fullName evidence="5">Clathrin heavy chain</fullName>
    </recommendedName>
</protein>
<dbReference type="OrthoDB" id="1853790at2759"/>
<dbReference type="AlphaFoldDB" id="A0A811RH08"/>
<dbReference type="Proteomes" id="UP000604825">
    <property type="component" value="Unassembled WGS sequence"/>
</dbReference>
<gene>
    <name evidence="3" type="ORF">NCGR_LOCUS52470</name>
</gene>
<dbReference type="FunFam" id="1.25.40.10:FF:002055">
    <property type="entry name" value="Clathrin heavy chain 2"/>
    <property type="match status" value="1"/>
</dbReference>
<feature type="repeat" description="CHCR" evidence="1">
    <location>
        <begin position="52"/>
        <end position="247"/>
    </location>
</feature>
<dbReference type="SUPFAM" id="SSF48371">
    <property type="entry name" value="ARM repeat"/>
    <property type="match status" value="1"/>
</dbReference>
<keyword evidence="2" id="KW-0175">Coiled coil</keyword>
<dbReference type="FunFam" id="1.25.40.730:FF:000002">
    <property type="entry name" value="Clathrin heavy chain"/>
    <property type="match status" value="1"/>
</dbReference>
<dbReference type="GO" id="GO:0071439">
    <property type="term" value="C:clathrin complex"/>
    <property type="evidence" value="ECO:0007669"/>
    <property type="project" value="TreeGrafter"/>
</dbReference>
<evidence type="ECO:0000313" key="3">
    <source>
        <dbReference type="EMBL" id="CAD6269165.1"/>
    </source>
</evidence>
<evidence type="ECO:0000256" key="1">
    <source>
        <dbReference type="PROSITE-ProRule" id="PRU01006"/>
    </source>
</evidence>
<evidence type="ECO:0008006" key="5">
    <source>
        <dbReference type="Google" id="ProtNLM"/>
    </source>
</evidence>
<name>A0A811RH08_9POAL</name>
<dbReference type="PANTHER" id="PTHR10292:SF1">
    <property type="entry name" value="CLATHRIN HEAVY CHAIN"/>
    <property type="match status" value="1"/>
</dbReference>
<proteinExistence type="predicted"/>